<dbReference type="AlphaFoldDB" id="A0A1X2HH36"/>
<dbReference type="GO" id="GO:0070939">
    <property type="term" value="C:Dsl1/NZR complex"/>
    <property type="evidence" value="ECO:0007669"/>
    <property type="project" value="InterPro"/>
</dbReference>
<dbReference type="Pfam" id="PF04437">
    <property type="entry name" value="RINT1_TIP1"/>
    <property type="match status" value="1"/>
</dbReference>
<comment type="caution">
    <text evidence="1">The sequence shown here is derived from an EMBL/GenBank/DDBJ whole genome shotgun (WGS) entry which is preliminary data.</text>
</comment>
<gene>
    <name evidence="1" type="ORF">BCR42DRAFT_299519</name>
</gene>
<sequence length="604" mass="69897">LEQRLRILDSATSYIKTLLVASHLWTESLKHLEQDHSKAVERYTQLLKFAQLICTQDPVQHGSFADLGTYLERCQMELWNKLNDTIRKDIAASLQTLDWPTAIQPPYGPQIRSKLEGLENGFRNMLLLKRPTESPEAPNQTIQPLLSAPMRLLLEPISLRFKFHFEGSRPTNRLDKPEWYLKHAKNQISAHIPFIMTTIQPIVEDVFGHEQRVSARDYFIDGLMEDIARKVTRTIPKLIAQPNLLSHTVHELLEFDRSLSDDFGFVRYDDIASDRQAFELYEDDQYMDTDEKSTVEATQSSMKLIHLWEGITDTYKLIPSIRQQFQFFAYIQLSLLGQYQNRISSAVDSFEALSLIRSVQVPGALPDAVTGVITATESGGSLSVLKKLYRWWTSAQKLIEAIRDWEDDEFFLDFNYKLDQETVIAQDVRKSMLSEGKVCYVVDPLSTDQNYKGLFGDISSAFQQLADRIQKICVKLVLKEWAVDTKQYTKRDIWWQTMNDSALEVSDSLYQPLQGLLVSCKYLNNAYPQSSFISMYKQISLGIDDWYWRNIITKNQFSPYGVQQLETDLRSGLWKIGKRLVNKPENYMRRLKEALQVFTLPMSS</sequence>
<keyword evidence="2" id="KW-1185">Reference proteome</keyword>
<proteinExistence type="predicted"/>
<name>A0A1X2HH36_9FUNG</name>
<reference evidence="1 2" key="1">
    <citation type="submission" date="2016-07" db="EMBL/GenBank/DDBJ databases">
        <title>Pervasive Adenine N6-methylation of Active Genes in Fungi.</title>
        <authorList>
            <consortium name="DOE Joint Genome Institute"/>
            <person name="Mondo S.J."/>
            <person name="Dannebaum R.O."/>
            <person name="Kuo R.C."/>
            <person name="Labutti K."/>
            <person name="Haridas S."/>
            <person name="Kuo A."/>
            <person name="Salamov A."/>
            <person name="Ahrendt S.R."/>
            <person name="Lipzen A."/>
            <person name="Sullivan W."/>
            <person name="Andreopoulos W.B."/>
            <person name="Clum A."/>
            <person name="Lindquist E."/>
            <person name="Daum C."/>
            <person name="Ramamoorthy G.K."/>
            <person name="Gryganskyi A."/>
            <person name="Culley D."/>
            <person name="Magnuson J.K."/>
            <person name="James T.Y."/>
            <person name="O'Malley M.A."/>
            <person name="Stajich J.E."/>
            <person name="Spatafora J.W."/>
            <person name="Visel A."/>
            <person name="Grigoriev I.V."/>
        </authorList>
    </citation>
    <scope>NUCLEOTIDE SEQUENCE [LARGE SCALE GENOMIC DNA]</scope>
    <source>
        <strain evidence="1 2">NRRL 1336</strain>
    </source>
</reference>
<dbReference type="PANTHER" id="PTHR13520:SF0">
    <property type="entry name" value="RAD50-INTERACTING PROTEIN 1"/>
    <property type="match status" value="1"/>
</dbReference>
<accession>A0A1X2HH36</accession>
<dbReference type="Gene3D" id="1.20.58.1420">
    <property type="entry name" value="Dsl1p vesicle tethering complex, Tip20p subunit, domain B"/>
    <property type="match status" value="1"/>
</dbReference>
<dbReference type="InterPro" id="IPR042044">
    <property type="entry name" value="EXOC6PINT-1/Sec15/Tip20_C_dom2"/>
</dbReference>
<feature type="non-terminal residue" evidence="1">
    <location>
        <position position="604"/>
    </location>
</feature>
<dbReference type="GO" id="GO:0006888">
    <property type="term" value="P:endoplasmic reticulum to Golgi vesicle-mediated transport"/>
    <property type="evidence" value="ECO:0007669"/>
    <property type="project" value="InterPro"/>
</dbReference>
<dbReference type="Gene3D" id="1.20.58.670">
    <property type="entry name" value="Dsl1p vesicle tethering complex, Tip20p subunit, domain D"/>
    <property type="match status" value="1"/>
</dbReference>
<dbReference type="PROSITE" id="PS51386">
    <property type="entry name" value="RINT1_TIP20"/>
    <property type="match status" value="1"/>
</dbReference>
<feature type="non-terminal residue" evidence="1">
    <location>
        <position position="1"/>
    </location>
</feature>
<evidence type="ECO:0000313" key="2">
    <source>
        <dbReference type="Proteomes" id="UP000193560"/>
    </source>
</evidence>
<dbReference type="GO" id="GO:0060628">
    <property type="term" value="P:regulation of ER to Golgi vesicle-mediated transport"/>
    <property type="evidence" value="ECO:0007669"/>
    <property type="project" value="TreeGrafter"/>
</dbReference>
<protein>
    <submittedName>
        <fullName evidence="1">TIP-1 family-domain-containing protein</fullName>
    </submittedName>
</protein>
<dbReference type="GO" id="GO:0006890">
    <property type="term" value="P:retrograde vesicle-mediated transport, Golgi to endoplasmic reticulum"/>
    <property type="evidence" value="ECO:0007669"/>
    <property type="project" value="InterPro"/>
</dbReference>
<evidence type="ECO:0000313" key="1">
    <source>
        <dbReference type="EMBL" id="ORY98398.1"/>
    </source>
</evidence>
<dbReference type="InterPro" id="IPR042042">
    <property type="entry name" value="Tip20p_domB"/>
</dbReference>
<dbReference type="InterPro" id="IPR007528">
    <property type="entry name" value="RINT1_Tip20"/>
</dbReference>
<dbReference type="OrthoDB" id="407410at2759"/>
<organism evidence="1 2">
    <name type="scientific">Absidia repens</name>
    <dbReference type="NCBI Taxonomy" id="90262"/>
    <lineage>
        <taxon>Eukaryota</taxon>
        <taxon>Fungi</taxon>
        <taxon>Fungi incertae sedis</taxon>
        <taxon>Mucoromycota</taxon>
        <taxon>Mucoromycotina</taxon>
        <taxon>Mucoromycetes</taxon>
        <taxon>Mucorales</taxon>
        <taxon>Cunninghamellaceae</taxon>
        <taxon>Absidia</taxon>
    </lineage>
</organism>
<dbReference type="STRING" id="90262.A0A1X2HH36"/>
<dbReference type="Proteomes" id="UP000193560">
    <property type="component" value="Unassembled WGS sequence"/>
</dbReference>
<dbReference type="PANTHER" id="PTHR13520">
    <property type="entry name" value="RAD50-INTERACTING PROTEIN 1 RINT-1"/>
    <property type="match status" value="1"/>
</dbReference>
<dbReference type="EMBL" id="MCGE01000063">
    <property type="protein sequence ID" value="ORY98398.1"/>
    <property type="molecule type" value="Genomic_DNA"/>
</dbReference>